<dbReference type="HAMAP" id="MF_00238">
    <property type="entry name" value="Cytidyl_kinase_type1"/>
    <property type="match status" value="1"/>
</dbReference>
<feature type="domain" description="Cytidylate kinase" evidence="9">
    <location>
        <begin position="25"/>
        <end position="238"/>
    </location>
</feature>
<dbReference type="EC" id="2.7.4.25" evidence="8"/>
<evidence type="ECO:0000256" key="7">
    <source>
        <dbReference type="ARBA" id="ARBA00048478"/>
    </source>
</evidence>
<dbReference type="InterPro" id="IPR027417">
    <property type="entry name" value="P-loop_NTPase"/>
</dbReference>
<comment type="catalytic activity">
    <reaction evidence="7 8">
        <text>CMP + ATP = CDP + ADP</text>
        <dbReference type="Rhea" id="RHEA:11600"/>
        <dbReference type="ChEBI" id="CHEBI:30616"/>
        <dbReference type="ChEBI" id="CHEBI:58069"/>
        <dbReference type="ChEBI" id="CHEBI:60377"/>
        <dbReference type="ChEBI" id="CHEBI:456216"/>
        <dbReference type="EC" id="2.7.4.25"/>
    </reaction>
</comment>
<dbReference type="InterPro" id="IPR003136">
    <property type="entry name" value="Cytidylate_kin"/>
</dbReference>
<dbReference type="InterPro" id="IPR011994">
    <property type="entry name" value="Cytidylate_kinase_dom"/>
</dbReference>
<dbReference type="Proteomes" id="UP000316968">
    <property type="component" value="Chromosome"/>
</dbReference>
<evidence type="ECO:0000313" key="10">
    <source>
        <dbReference type="EMBL" id="QDH19521.1"/>
    </source>
</evidence>
<dbReference type="PANTHER" id="PTHR21299:SF2">
    <property type="entry name" value="CYTIDYLATE KINASE"/>
    <property type="match status" value="1"/>
</dbReference>
<dbReference type="GO" id="GO:0036431">
    <property type="term" value="F:dCMP kinase activity"/>
    <property type="evidence" value="ECO:0007669"/>
    <property type="project" value="InterPro"/>
</dbReference>
<evidence type="ECO:0000256" key="8">
    <source>
        <dbReference type="HAMAP-Rule" id="MF_00238"/>
    </source>
</evidence>
<keyword evidence="8" id="KW-0963">Cytoplasm</keyword>
<dbReference type="GO" id="GO:0005524">
    <property type="term" value="F:ATP binding"/>
    <property type="evidence" value="ECO:0007669"/>
    <property type="project" value="UniProtKB-UniRule"/>
</dbReference>
<dbReference type="GO" id="GO:0006220">
    <property type="term" value="P:pyrimidine nucleotide metabolic process"/>
    <property type="evidence" value="ECO:0007669"/>
    <property type="project" value="UniProtKB-UniRule"/>
</dbReference>
<evidence type="ECO:0000313" key="11">
    <source>
        <dbReference type="Proteomes" id="UP000316968"/>
    </source>
</evidence>
<proteinExistence type="inferred from homology"/>
<evidence type="ECO:0000256" key="6">
    <source>
        <dbReference type="ARBA" id="ARBA00047615"/>
    </source>
</evidence>
<dbReference type="KEGG" id="saca:FFV09_00810"/>
<dbReference type="AlphaFoldDB" id="A0A4Y6UT34"/>
<dbReference type="PANTHER" id="PTHR21299">
    <property type="entry name" value="CYTIDYLATE KINASE/PANTOATE-BETA-ALANINE LIGASE"/>
    <property type="match status" value="1"/>
</dbReference>
<name>A0A4Y6UT34_SACBS</name>
<keyword evidence="5 8" id="KW-0067">ATP-binding</keyword>
<dbReference type="OrthoDB" id="9807434at2"/>
<organism evidence="10 11">
    <name type="scientific">Saccharibacillus brassicae</name>
    <dbReference type="NCBI Taxonomy" id="2583377"/>
    <lineage>
        <taxon>Bacteria</taxon>
        <taxon>Bacillati</taxon>
        <taxon>Bacillota</taxon>
        <taxon>Bacilli</taxon>
        <taxon>Bacillales</taxon>
        <taxon>Paenibacillaceae</taxon>
        <taxon>Saccharibacillus</taxon>
    </lineage>
</organism>
<accession>A0A4Y6UT34</accession>
<evidence type="ECO:0000256" key="1">
    <source>
        <dbReference type="ARBA" id="ARBA00009427"/>
    </source>
</evidence>
<dbReference type="GO" id="GO:0015949">
    <property type="term" value="P:nucleobase-containing small molecule interconversion"/>
    <property type="evidence" value="ECO:0007669"/>
    <property type="project" value="TreeGrafter"/>
</dbReference>
<comment type="subcellular location">
    <subcellularLocation>
        <location evidence="8">Cytoplasm</location>
    </subcellularLocation>
</comment>
<dbReference type="EMBL" id="CP041217">
    <property type="protein sequence ID" value="QDH19521.1"/>
    <property type="molecule type" value="Genomic_DNA"/>
</dbReference>
<gene>
    <name evidence="8" type="primary">cmk</name>
    <name evidence="10" type="ORF">FFV09_00810</name>
</gene>
<dbReference type="SUPFAM" id="SSF52540">
    <property type="entry name" value="P-loop containing nucleoside triphosphate hydrolases"/>
    <property type="match status" value="1"/>
</dbReference>
<keyword evidence="2 8" id="KW-0808">Transferase</keyword>
<protein>
    <recommendedName>
        <fullName evidence="8">Cytidylate kinase</fullName>
        <shortName evidence="8">CK</shortName>
        <ecNumber evidence="8">2.7.4.25</ecNumber>
    </recommendedName>
    <alternativeName>
        <fullName evidence="8">Cytidine monophosphate kinase</fullName>
        <shortName evidence="8">CMP kinase</shortName>
    </alternativeName>
</protein>
<evidence type="ECO:0000256" key="2">
    <source>
        <dbReference type="ARBA" id="ARBA00022679"/>
    </source>
</evidence>
<sequence length="245" mass="27209">MGAAVLRRSAPLSSLNGEREFRINIAIDGPAGAGKSTVARKVAKALSYVYVDTGAMYRAVTWDMLNLGIEAENEQEVLARMESLEIELIPGEDGQRVRLSGQDVTDDIRSLAVTRTVSRYAQIEGLRAELSSAQRQMALRKGVVMDGRDIGTTVLPDAEVKIFMTATVEERARRRFRELPESGESITLEQLEREIADRDELDRNREVSPLVCAEDATVLDTTRMTIEEVSDAIVRLAERQLTRQG</sequence>
<reference evidence="10 11" key="1">
    <citation type="submission" date="2019-06" db="EMBL/GenBank/DDBJ databases">
        <title>Saccharibacillus brassicae sp. nov., an endophytic bacterium isolated from Chinese cabbage seeds (Brassica pekinensis).</title>
        <authorList>
            <person name="Jiang L."/>
            <person name="Lee J."/>
            <person name="Kim S.W."/>
        </authorList>
    </citation>
    <scope>NUCLEOTIDE SEQUENCE [LARGE SCALE GENOMIC DNA]</scope>
    <source>
        <strain evidence="11">KCTC 43072 / ATSA2</strain>
    </source>
</reference>
<dbReference type="GO" id="GO:0036430">
    <property type="term" value="F:CMP kinase activity"/>
    <property type="evidence" value="ECO:0007669"/>
    <property type="project" value="RHEA"/>
</dbReference>
<evidence type="ECO:0000256" key="3">
    <source>
        <dbReference type="ARBA" id="ARBA00022741"/>
    </source>
</evidence>
<dbReference type="NCBIfam" id="TIGR00017">
    <property type="entry name" value="cmk"/>
    <property type="match status" value="1"/>
</dbReference>
<dbReference type="Gene3D" id="3.40.50.300">
    <property type="entry name" value="P-loop containing nucleotide triphosphate hydrolases"/>
    <property type="match status" value="1"/>
</dbReference>
<evidence type="ECO:0000256" key="4">
    <source>
        <dbReference type="ARBA" id="ARBA00022777"/>
    </source>
</evidence>
<dbReference type="CDD" id="cd02020">
    <property type="entry name" value="CMPK"/>
    <property type="match status" value="1"/>
</dbReference>
<evidence type="ECO:0000256" key="5">
    <source>
        <dbReference type="ARBA" id="ARBA00022840"/>
    </source>
</evidence>
<feature type="binding site" evidence="8">
    <location>
        <begin position="29"/>
        <end position="37"/>
    </location>
    <ligand>
        <name>ATP</name>
        <dbReference type="ChEBI" id="CHEBI:30616"/>
    </ligand>
</feature>
<dbReference type="GO" id="GO:0005829">
    <property type="term" value="C:cytosol"/>
    <property type="evidence" value="ECO:0007669"/>
    <property type="project" value="TreeGrafter"/>
</dbReference>
<comment type="similarity">
    <text evidence="1 8">Belongs to the cytidylate kinase family. Type 1 subfamily.</text>
</comment>
<comment type="catalytic activity">
    <reaction evidence="6 8">
        <text>dCMP + ATP = dCDP + ADP</text>
        <dbReference type="Rhea" id="RHEA:25094"/>
        <dbReference type="ChEBI" id="CHEBI:30616"/>
        <dbReference type="ChEBI" id="CHEBI:57566"/>
        <dbReference type="ChEBI" id="CHEBI:58593"/>
        <dbReference type="ChEBI" id="CHEBI:456216"/>
        <dbReference type="EC" id="2.7.4.25"/>
    </reaction>
</comment>
<keyword evidence="4 8" id="KW-0418">Kinase</keyword>
<evidence type="ECO:0000259" key="9">
    <source>
        <dbReference type="Pfam" id="PF02224"/>
    </source>
</evidence>
<dbReference type="Pfam" id="PF02224">
    <property type="entry name" value="Cytidylate_kin"/>
    <property type="match status" value="1"/>
</dbReference>
<keyword evidence="3 8" id="KW-0547">Nucleotide-binding</keyword>
<keyword evidence="11" id="KW-1185">Reference proteome</keyword>